<dbReference type="Gene3D" id="1.10.10.60">
    <property type="entry name" value="Homeodomain-like"/>
    <property type="match status" value="2"/>
</dbReference>
<dbReference type="SMART" id="SM00342">
    <property type="entry name" value="HTH_ARAC"/>
    <property type="match status" value="1"/>
</dbReference>
<dbReference type="Pfam" id="PF12833">
    <property type="entry name" value="HTH_18"/>
    <property type="match status" value="1"/>
</dbReference>
<proteinExistence type="predicted"/>
<feature type="domain" description="HTH araC/xylS-type" evidence="4">
    <location>
        <begin position="8"/>
        <end position="106"/>
    </location>
</feature>
<dbReference type="SMART" id="SM00871">
    <property type="entry name" value="AraC_E_bind"/>
    <property type="match status" value="1"/>
</dbReference>
<dbReference type="InterPro" id="IPR018060">
    <property type="entry name" value="HTH_AraC"/>
</dbReference>
<evidence type="ECO:0000259" key="4">
    <source>
        <dbReference type="PROSITE" id="PS01124"/>
    </source>
</evidence>
<keyword evidence="2" id="KW-0238">DNA-binding</keyword>
<keyword evidence="3" id="KW-0804">Transcription</keyword>
<name>A0A318KV60_9FIRM</name>
<keyword evidence="1" id="KW-0805">Transcription regulation</keyword>
<dbReference type="InterPro" id="IPR020449">
    <property type="entry name" value="Tscrpt_reg_AraC-type_HTH"/>
</dbReference>
<evidence type="ECO:0000256" key="3">
    <source>
        <dbReference type="ARBA" id="ARBA00023163"/>
    </source>
</evidence>
<dbReference type="Pfam" id="PF14526">
    <property type="entry name" value="Cass2"/>
    <property type="match status" value="1"/>
</dbReference>
<dbReference type="AlphaFoldDB" id="A0A318KV60"/>
<dbReference type="OrthoDB" id="9801123at2"/>
<dbReference type="Gene3D" id="3.20.80.10">
    <property type="entry name" value="Regulatory factor, effector binding domain"/>
    <property type="match status" value="1"/>
</dbReference>
<dbReference type="RefSeq" id="WP_022936425.1">
    <property type="nucleotide sequence ID" value="NZ_BAABZA010000001.1"/>
</dbReference>
<reference evidence="6 7" key="1">
    <citation type="submission" date="2018-05" db="EMBL/GenBank/DDBJ databases">
        <title>Genomic Encyclopedia of Type Strains, Phase IV (KMG-IV): sequencing the most valuable type-strain genomes for metagenomic binning, comparative biology and taxonomic classification.</title>
        <authorList>
            <person name="Goeker M."/>
        </authorList>
    </citation>
    <scope>NUCLEOTIDE SEQUENCE [LARGE SCALE GENOMIC DNA]</scope>
    <source>
        <strain evidence="6 7">JC118</strain>
    </source>
</reference>
<gene>
    <name evidence="6" type="ORF">DES51_101115</name>
    <name evidence="5" type="ORF">MQE39_02850</name>
</gene>
<evidence type="ECO:0000313" key="5">
    <source>
        <dbReference type="EMBL" id="MDY5167062.1"/>
    </source>
</evidence>
<dbReference type="PANTHER" id="PTHR47504:SF5">
    <property type="entry name" value="RIGHT ORIGIN-BINDING PROTEIN"/>
    <property type="match status" value="1"/>
</dbReference>
<reference evidence="5" key="2">
    <citation type="submission" date="2022-03" db="EMBL/GenBank/DDBJ databases">
        <title>First case of bacteraemia caused by Dielma fastidiosa in a patient hospitalised with diverticulitis.</title>
        <authorList>
            <person name="Forman-Ankjaer B."/>
            <person name="Hvid-Jensen F."/>
            <person name="Kobel C.M."/>
            <person name="Greve T."/>
        </authorList>
    </citation>
    <scope>NUCLEOTIDE SEQUENCE</scope>
    <source>
        <strain evidence="5">AUH_DF_2021</strain>
    </source>
</reference>
<dbReference type="Proteomes" id="UP001276902">
    <property type="component" value="Unassembled WGS sequence"/>
</dbReference>
<dbReference type="PANTHER" id="PTHR47504">
    <property type="entry name" value="RIGHT ORIGIN-BINDING PROTEIN"/>
    <property type="match status" value="1"/>
</dbReference>
<sequence>MSTLSAIENAVCYIEDHLADALSISDLAKQSGYSEFYFQRLFSAVCEVSLGEYIRCRRMSIAAAELLNSDLRITELAYKYGYETPESFTKAFHRFHGASPSEIRQQKQPAKRFARIIVSHSTAPLAFHVSKRQLPGFTLIGTSCRFPISESIYRDDIPQFWKQCQKDQTLQTLIDSSADTLFKGIAACCLAADQSHLNYLIGTASNTCPIHSASIEIPACTWLCFKGSGRLPQVIQQAWHQIYTDYFPASNFEPLGNYDLEIYPDKQMDQSAYPFEIWVAIKESRNI</sequence>
<organism evidence="6 7">
    <name type="scientific">Dielma fastidiosa</name>
    <dbReference type="NCBI Taxonomy" id="1034346"/>
    <lineage>
        <taxon>Bacteria</taxon>
        <taxon>Bacillati</taxon>
        <taxon>Bacillota</taxon>
        <taxon>Erysipelotrichia</taxon>
        <taxon>Erysipelotrichales</taxon>
        <taxon>Erysipelotrichaceae</taxon>
        <taxon>Dielma</taxon>
    </lineage>
</organism>
<dbReference type="InterPro" id="IPR050959">
    <property type="entry name" value="MarA-like"/>
</dbReference>
<dbReference type="SUPFAM" id="SSF55136">
    <property type="entry name" value="Probable bacterial effector-binding domain"/>
    <property type="match status" value="1"/>
</dbReference>
<dbReference type="InterPro" id="IPR010499">
    <property type="entry name" value="AraC_E-bd"/>
</dbReference>
<dbReference type="EMBL" id="QJKH01000001">
    <property type="protein sequence ID" value="PXX81509.1"/>
    <property type="molecule type" value="Genomic_DNA"/>
</dbReference>
<dbReference type="GO" id="GO:0003700">
    <property type="term" value="F:DNA-binding transcription factor activity"/>
    <property type="evidence" value="ECO:0007669"/>
    <property type="project" value="InterPro"/>
</dbReference>
<dbReference type="InterPro" id="IPR009057">
    <property type="entry name" value="Homeodomain-like_sf"/>
</dbReference>
<dbReference type="GO" id="GO:0043565">
    <property type="term" value="F:sequence-specific DNA binding"/>
    <property type="evidence" value="ECO:0007669"/>
    <property type="project" value="InterPro"/>
</dbReference>
<protein>
    <submittedName>
        <fullName evidence="6">AraC family transcriptional regulator</fullName>
    </submittedName>
</protein>
<dbReference type="SUPFAM" id="SSF46689">
    <property type="entry name" value="Homeodomain-like"/>
    <property type="match status" value="2"/>
</dbReference>
<dbReference type="STRING" id="1034346.GCA_000313565_00114"/>
<accession>A0A318KV60</accession>
<dbReference type="EMBL" id="JALDAW010000008">
    <property type="protein sequence ID" value="MDY5167062.1"/>
    <property type="molecule type" value="Genomic_DNA"/>
</dbReference>
<dbReference type="PRINTS" id="PR00032">
    <property type="entry name" value="HTHARAC"/>
</dbReference>
<evidence type="ECO:0000256" key="2">
    <source>
        <dbReference type="ARBA" id="ARBA00023125"/>
    </source>
</evidence>
<dbReference type="InterPro" id="IPR011256">
    <property type="entry name" value="Reg_factor_effector_dom_sf"/>
</dbReference>
<dbReference type="InterPro" id="IPR029441">
    <property type="entry name" value="Cass2"/>
</dbReference>
<dbReference type="PROSITE" id="PS01124">
    <property type="entry name" value="HTH_ARAC_FAMILY_2"/>
    <property type="match status" value="1"/>
</dbReference>
<dbReference type="Proteomes" id="UP000247612">
    <property type="component" value="Unassembled WGS sequence"/>
</dbReference>
<keyword evidence="7" id="KW-1185">Reference proteome</keyword>
<evidence type="ECO:0000313" key="6">
    <source>
        <dbReference type="EMBL" id="PXX81509.1"/>
    </source>
</evidence>
<comment type="caution">
    <text evidence="6">The sequence shown here is derived from an EMBL/GenBank/DDBJ whole genome shotgun (WGS) entry which is preliminary data.</text>
</comment>
<evidence type="ECO:0000313" key="7">
    <source>
        <dbReference type="Proteomes" id="UP000247612"/>
    </source>
</evidence>
<evidence type="ECO:0000256" key="1">
    <source>
        <dbReference type="ARBA" id="ARBA00023015"/>
    </source>
</evidence>